<dbReference type="AlphaFoldDB" id="A0A8X6PDD7"/>
<keyword evidence="3" id="KW-1185">Reference proteome</keyword>
<dbReference type="EMBL" id="BMAW01115006">
    <property type="protein sequence ID" value="GFT64353.1"/>
    <property type="molecule type" value="Genomic_DNA"/>
</dbReference>
<name>A0A8X6PDD7_NEPPI</name>
<proteinExistence type="predicted"/>
<evidence type="ECO:0000313" key="3">
    <source>
        <dbReference type="Proteomes" id="UP000887013"/>
    </source>
</evidence>
<feature type="region of interest" description="Disordered" evidence="1">
    <location>
        <begin position="42"/>
        <end position="72"/>
    </location>
</feature>
<protein>
    <submittedName>
        <fullName evidence="2">Uncharacterized protein</fullName>
    </submittedName>
</protein>
<dbReference type="Proteomes" id="UP000887013">
    <property type="component" value="Unassembled WGS sequence"/>
</dbReference>
<gene>
    <name evidence="2" type="ORF">NPIL_471781</name>
</gene>
<reference evidence="2" key="1">
    <citation type="submission" date="2020-08" db="EMBL/GenBank/DDBJ databases">
        <title>Multicomponent nature underlies the extraordinary mechanical properties of spider dragline silk.</title>
        <authorList>
            <person name="Kono N."/>
            <person name="Nakamura H."/>
            <person name="Mori M."/>
            <person name="Yoshida Y."/>
            <person name="Ohtoshi R."/>
            <person name="Malay A.D."/>
            <person name="Moran D.A.P."/>
            <person name="Tomita M."/>
            <person name="Numata K."/>
            <person name="Arakawa K."/>
        </authorList>
    </citation>
    <scope>NUCLEOTIDE SEQUENCE</scope>
</reference>
<organism evidence="2 3">
    <name type="scientific">Nephila pilipes</name>
    <name type="common">Giant wood spider</name>
    <name type="synonym">Nephila maculata</name>
    <dbReference type="NCBI Taxonomy" id="299642"/>
    <lineage>
        <taxon>Eukaryota</taxon>
        <taxon>Metazoa</taxon>
        <taxon>Ecdysozoa</taxon>
        <taxon>Arthropoda</taxon>
        <taxon>Chelicerata</taxon>
        <taxon>Arachnida</taxon>
        <taxon>Araneae</taxon>
        <taxon>Araneomorphae</taxon>
        <taxon>Entelegynae</taxon>
        <taxon>Araneoidea</taxon>
        <taxon>Nephilidae</taxon>
        <taxon>Nephila</taxon>
    </lineage>
</organism>
<comment type="caution">
    <text evidence="2">The sequence shown here is derived from an EMBL/GenBank/DDBJ whole genome shotgun (WGS) entry which is preliminary data.</text>
</comment>
<evidence type="ECO:0000313" key="2">
    <source>
        <dbReference type="EMBL" id="GFT64353.1"/>
    </source>
</evidence>
<feature type="compositionally biased region" description="Acidic residues" evidence="1">
    <location>
        <begin position="52"/>
        <end position="61"/>
    </location>
</feature>
<evidence type="ECO:0000256" key="1">
    <source>
        <dbReference type="SAM" id="MobiDB-lite"/>
    </source>
</evidence>
<sequence>MATIEVRIVQVTHPVDNLFLWAPETARPYLHLEDKSKSLEQSSHHCLGDGSVDGEETLETDDEHHHICNLTR</sequence>
<accession>A0A8X6PDD7</accession>